<protein>
    <submittedName>
        <fullName evidence="2">Uncharacterized protein</fullName>
    </submittedName>
</protein>
<keyword evidence="3" id="KW-1185">Reference proteome</keyword>
<organism evidence="2 3">
    <name type="scientific">Mycena chlorophos</name>
    <name type="common">Agaric fungus</name>
    <name type="synonym">Agaricus chlorophos</name>
    <dbReference type="NCBI Taxonomy" id="658473"/>
    <lineage>
        <taxon>Eukaryota</taxon>
        <taxon>Fungi</taxon>
        <taxon>Dikarya</taxon>
        <taxon>Basidiomycota</taxon>
        <taxon>Agaricomycotina</taxon>
        <taxon>Agaricomycetes</taxon>
        <taxon>Agaricomycetidae</taxon>
        <taxon>Agaricales</taxon>
        <taxon>Marasmiineae</taxon>
        <taxon>Mycenaceae</taxon>
        <taxon>Mycena</taxon>
    </lineage>
</organism>
<reference evidence="2" key="1">
    <citation type="submission" date="2014-09" db="EMBL/GenBank/DDBJ databases">
        <title>Genome sequence of the luminous mushroom Mycena chlorophos for searching fungal bioluminescence genes.</title>
        <authorList>
            <person name="Tanaka Y."/>
            <person name="Kasuga D."/>
            <person name="Oba Y."/>
            <person name="Hase S."/>
            <person name="Sato K."/>
            <person name="Oba Y."/>
            <person name="Sakakibara Y."/>
        </authorList>
    </citation>
    <scope>NUCLEOTIDE SEQUENCE</scope>
</reference>
<evidence type="ECO:0000256" key="1">
    <source>
        <dbReference type="SAM" id="MobiDB-lite"/>
    </source>
</evidence>
<dbReference type="Proteomes" id="UP000815677">
    <property type="component" value="Unassembled WGS sequence"/>
</dbReference>
<evidence type="ECO:0000313" key="2">
    <source>
        <dbReference type="EMBL" id="GAT49056.1"/>
    </source>
</evidence>
<name>A0ABQ0LD34_MYCCL</name>
<accession>A0ABQ0LD34</accession>
<feature type="compositionally biased region" description="Basic and acidic residues" evidence="1">
    <location>
        <begin position="1"/>
        <end position="15"/>
    </location>
</feature>
<feature type="region of interest" description="Disordered" evidence="1">
    <location>
        <begin position="1"/>
        <end position="24"/>
    </location>
</feature>
<feature type="compositionally biased region" description="Basic and acidic residues" evidence="1">
    <location>
        <begin position="38"/>
        <end position="53"/>
    </location>
</feature>
<evidence type="ECO:0000313" key="3">
    <source>
        <dbReference type="Proteomes" id="UP000815677"/>
    </source>
</evidence>
<feature type="compositionally biased region" description="Basic residues" evidence="1">
    <location>
        <begin position="54"/>
        <end position="67"/>
    </location>
</feature>
<gene>
    <name evidence="2" type="ORF">MCHLO_06417</name>
</gene>
<dbReference type="EMBL" id="DF845268">
    <property type="protein sequence ID" value="GAT49056.1"/>
    <property type="molecule type" value="Genomic_DNA"/>
</dbReference>
<sequence length="155" mass="17475">MKIEWASHFRSDGSRRKPPPSVMHGWLAKMRGTFLGNEELRSKGMREMRDAKSYKKIQSQRRKSKPPQRRDTGSSALFGTLNPKPHPTQHPVRKGTPMRSPAGHRAVGSPPPRRHSHNPHTAASGSRPSPRRQASAPISPTSQRRHTPVRRHSGR</sequence>
<proteinExistence type="predicted"/>
<feature type="compositionally biased region" description="Basic residues" evidence="1">
    <location>
        <begin position="143"/>
        <end position="155"/>
    </location>
</feature>
<feature type="region of interest" description="Disordered" evidence="1">
    <location>
        <begin position="37"/>
        <end position="155"/>
    </location>
</feature>